<keyword evidence="2" id="KW-0238">DNA-binding</keyword>
<dbReference type="Gene3D" id="1.10.10.10">
    <property type="entry name" value="Winged helix-like DNA-binding domain superfamily/Winged helix DNA-binding domain"/>
    <property type="match status" value="1"/>
</dbReference>
<feature type="domain" description="HTH hxlR-type" evidence="4">
    <location>
        <begin position="35"/>
        <end position="133"/>
    </location>
</feature>
<accession>A0A1Q9ANE1</accession>
<dbReference type="EMBL" id="MKIO01000021">
    <property type="protein sequence ID" value="OLP56914.1"/>
    <property type="molecule type" value="Genomic_DNA"/>
</dbReference>
<keyword evidence="1" id="KW-0805">Transcription regulation</keyword>
<evidence type="ECO:0000256" key="2">
    <source>
        <dbReference type="ARBA" id="ARBA00023125"/>
    </source>
</evidence>
<sequence>MPHRRAHADGLGDAALEAAEKVIVINGRAFSMENCPVRDVLSNVGGKWNTLMVQALGNGPMRFSALRRLIPDISQRMLTQTLRDLERDGYIVRTVYPTKPPSVDYQLTDLGRSFNQVLEPLVDWSATHHLAIRAARARFDQG</sequence>
<dbReference type="STRING" id="1672749.BJF92_10785"/>
<dbReference type="Pfam" id="PF01638">
    <property type="entry name" value="HxlR"/>
    <property type="match status" value="1"/>
</dbReference>
<dbReference type="GO" id="GO:0003677">
    <property type="term" value="F:DNA binding"/>
    <property type="evidence" value="ECO:0007669"/>
    <property type="project" value="UniProtKB-KW"/>
</dbReference>
<dbReference type="OrthoDB" id="9800350at2"/>
<evidence type="ECO:0000313" key="5">
    <source>
        <dbReference type="EMBL" id="OLP56914.1"/>
    </source>
</evidence>
<dbReference type="InterPro" id="IPR036388">
    <property type="entry name" value="WH-like_DNA-bd_sf"/>
</dbReference>
<dbReference type="Proteomes" id="UP000186143">
    <property type="component" value="Unassembled WGS sequence"/>
</dbReference>
<name>A0A1Q9ANE1_9HYPH</name>
<reference evidence="5 6" key="1">
    <citation type="submission" date="2016-09" db="EMBL/GenBank/DDBJ databases">
        <title>Rhizobium sp. nov., a novel species isolated from the rice rhizosphere.</title>
        <authorList>
            <person name="Zhao J."/>
            <person name="Zhang X."/>
        </authorList>
    </citation>
    <scope>NUCLEOTIDE SEQUENCE [LARGE SCALE GENOMIC DNA]</scope>
    <source>
        <strain evidence="5 6">MH17</strain>
    </source>
</reference>
<dbReference type="PROSITE" id="PS51118">
    <property type="entry name" value="HTH_HXLR"/>
    <property type="match status" value="1"/>
</dbReference>
<organism evidence="5 6">
    <name type="scientific">Xaviernesmea rhizosphaerae</name>
    <dbReference type="NCBI Taxonomy" id="1672749"/>
    <lineage>
        <taxon>Bacteria</taxon>
        <taxon>Pseudomonadati</taxon>
        <taxon>Pseudomonadota</taxon>
        <taxon>Alphaproteobacteria</taxon>
        <taxon>Hyphomicrobiales</taxon>
        <taxon>Rhizobiaceae</taxon>
        <taxon>Rhizobium/Agrobacterium group</taxon>
        <taxon>Xaviernesmea</taxon>
    </lineage>
</organism>
<dbReference type="SUPFAM" id="SSF46785">
    <property type="entry name" value="Winged helix' DNA-binding domain"/>
    <property type="match status" value="1"/>
</dbReference>
<comment type="caution">
    <text evidence="5">The sequence shown here is derived from an EMBL/GenBank/DDBJ whole genome shotgun (WGS) entry which is preliminary data.</text>
</comment>
<evidence type="ECO:0000256" key="3">
    <source>
        <dbReference type="ARBA" id="ARBA00023163"/>
    </source>
</evidence>
<gene>
    <name evidence="5" type="ORF">BJF92_10785</name>
</gene>
<evidence type="ECO:0000256" key="1">
    <source>
        <dbReference type="ARBA" id="ARBA00023015"/>
    </source>
</evidence>
<protein>
    <submittedName>
        <fullName evidence="5">Transcriptional regulator</fullName>
    </submittedName>
</protein>
<evidence type="ECO:0000313" key="6">
    <source>
        <dbReference type="Proteomes" id="UP000186143"/>
    </source>
</evidence>
<dbReference type="PANTHER" id="PTHR33204">
    <property type="entry name" value="TRANSCRIPTIONAL REGULATOR, MARR FAMILY"/>
    <property type="match status" value="1"/>
</dbReference>
<dbReference type="RefSeq" id="WP_075633934.1">
    <property type="nucleotide sequence ID" value="NZ_MKIO01000021.1"/>
</dbReference>
<evidence type="ECO:0000259" key="4">
    <source>
        <dbReference type="PROSITE" id="PS51118"/>
    </source>
</evidence>
<dbReference type="AlphaFoldDB" id="A0A1Q9ANE1"/>
<dbReference type="PANTHER" id="PTHR33204:SF39">
    <property type="entry name" value="TRANSCRIPTIONAL REGULATORY PROTEIN"/>
    <property type="match status" value="1"/>
</dbReference>
<dbReference type="InterPro" id="IPR036390">
    <property type="entry name" value="WH_DNA-bd_sf"/>
</dbReference>
<proteinExistence type="predicted"/>
<dbReference type="InterPro" id="IPR002577">
    <property type="entry name" value="HTH_HxlR"/>
</dbReference>
<keyword evidence="3" id="KW-0804">Transcription</keyword>